<dbReference type="InterPro" id="IPR029058">
    <property type="entry name" value="AB_hydrolase_fold"/>
</dbReference>
<dbReference type="AlphaFoldDB" id="A0A843UXN7"/>
<dbReference type="Gene3D" id="3.40.50.1820">
    <property type="entry name" value="alpha/beta hydrolase"/>
    <property type="match status" value="1"/>
</dbReference>
<comment type="caution">
    <text evidence="1">The sequence shown here is derived from an EMBL/GenBank/DDBJ whole genome shotgun (WGS) entry which is preliminary data.</text>
</comment>
<accession>A0A843UXN7</accession>
<evidence type="ECO:0000313" key="2">
    <source>
        <dbReference type="Proteomes" id="UP000652761"/>
    </source>
</evidence>
<protein>
    <submittedName>
        <fullName evidence="1">Uncharacterized protein</fullName>
    </submittedName>
</protein>
<dbReference type="PANTHER" id="PTHR43689">
    <property type="entry name" value="HYDROLASE"/>
    <property type="match status" value="1"/>
</dbReference>
<evidence type="ECO:0000313" key="1">
    <source>
        <dbReference type="EMBL" id="MQL90932.1"/>
    </source>
</evidence>
<keyword evidence="2" id="KW-1185">Reference proteome</keyword>
<gene>
    <name evidence="1" type="ORF">Taro_023533</name>
</gene>
<sequence length="234" mass="26469">MYCVSNKNWVLRHSAGCLVSVDAYFEAPERIAAIILVAPAIVAPFMQRNMKKESEKGKGLQNEDGRSTTNIQWNPFIVIWRLLSRLAAVIAQAAMRIIKGMKDMIGSLRRNILTAMLRSTISIILVRMLLDKFGVVAIRNAWCDRDQVTDHVIHGYTKPLKTKGWEVALLEYTLAMLTNSASESKPPLTRRLAEISCPGINISSICAFFKIMELLKLLQFCFEIVRCIFLVELH</sequence>
<proteinExistence type="predicted"/>
<dbReference type="PANTHER" id="PTHR43689:SF1">
    <property type="entry name" value="ALPHA_BETA-HYDROLASES SUPERFAMILY PROTEIN"/>
    <property type="match status" value="1"/>
</dbReference>
<organism evidence="1 2">
    <name type="scientific">Colocasia esculenta</name>
    <name type="common">Wild taro</name>
    <name type="synonym">Arum esculentum</name>
    <dbReference type="NCBI Taxonomy" id="4460"/>
    <lineage>
        <taxon>Eukaryota</taxon>
        <taxon>Viridiplantae</taxon>
        <taxon>Streptophyta</taxon>
        <taxon>Embryophyta</taxon>
        <taxon>Tracheophyta</taxon>
        <taxon>Spermatophyta</taxon>
        <taxon>Magnoliopsida</taxon>
        <taxon>Liliopsida</taxon>
        <taxon>Araceae</taxon>
        <taxon>Aroideae</taxon>
        <taxon>Colocasieae</taxon>
        <taxon>Colocasia</taxon>
    </lineage>
</organism>
<dbReference type="GO" id="GO:0009941">
    <property type="term" value="C:chloroplast envelope"/>
    <property type="evidence" value="ECO:0007669"/>
    <property type="project" value="TreeGrafter"/>
</dbReference>
<name>A0A843UXN7_COLES</name>
<dbReference type="SUPFAM" id="SSF53474">
    <property type="entry name" value="alpha/beta-Hydrolases"/>
    <property type="match status" value="1"/>
</dbReference>
<dbReference type="OrthoDB" id="19657at2759"/>
<reference evidence="1" key="1">
    <citation type="submission" date="2017-07" db="EMBL/GenBank/DDBJ databases">
        <title>Taro Niue Genome Assembly and Annotation.</title>
        <authorList>
            <person name="Atibalentja N."/>
            <person name="Keating K."/>
            <person name="Fields C.J."/>
        </authorList>
    </citation>
    <scope>NUCLEOTIDE SEQUENCE</scope>
    <source>
        <strain evidence="1">Niue_2</strain>
        <tissue evidence="1">Leaf</tissue>
    </source>
</reference>
<dbReference type="EMBL" id="NMUH01001286">
    <property type="protein sequence ID" value="MQL90932.1"/>
    <property type="molecule type" value="Genomic_DNA"/>
</dbReference>
<dbReference type="Proteomes" id="UP000652761">
    <property type="component" value="Unassembled WGS sequence"/>
</dbReference>